<sequence length="107" mass="12404">MIGELRKPKSFRSENHLKLGKWERFLNRRTYWKRLPISITTPHSCLLTILEGGMQYPLSLPFHPSEFRTMLFSPFPSQNAVHVPHSLTFPCVASMSPFTESHDHALL</sequence>
<name>A0A8T2RVL7_CERRI</name>
<dbReference type="EMBL" id="CM035429">
    <property type="protein sequence ID" value="KAH7299538.1"/>
    <property type="molecule type" value="Genomic_DNA"/>
</dbReference>
<evidence type="ECO:0000313" key="2">
    <source>
        <dbReference type="Proteomes" id="UP000825935"/>
    </source>
</evidence>
<keyword evidence="2" id="KW-1185">Reference proteome</keyword>
<accession>A0A8T2RVL7</accession>
<comment type="caution">
    <text evidence="1">The sequence shown here is derived from an EMBL/GenBank/DDBJ whole genome shotgun (WGS) entry which is preliminary data.</text>
</comment>
<gene>
    <name evidence="1" type="ORF">KP509_24G017100</name>
</gene>
<dbReference type="AlphaFoldDB" id="A0A8T2RVL7"/>
<dbReference type="Proteomes" id="UP000825935">
    <property type="component" value="Chromosome 24"/>
</dbReference>
<evidence type="ECO:0000313" key="1">
    <source>
        <dbReference type="EMBL" id="KAH7299538.1"/>
    </source>
</evidence>
<organism evidence="1 2">
    <name type="scientific">Ceratopteris richardii</name>
    <name type="common">Triangle waterfern</name>
    <dbReference type="NCBI Taxonomy" id="49495"/>
    <lineage>
        <taxon>Eukaryota</taxon>
        <taxon>Viridiplantae</taxon>
        <taxon>Streptophyta</taxon>
        <taxon>Embryophyta</taxon>
        <taxon>Tracheophyta</taxon>
        <taxon>Polypodiopsida</taxon>
        <taxon>Polypodiidae</taxon>
        <taxon>Polypodiales</taxon>
        <taxon>Pteridineae</taxon>
        <taxon>Pteridaceae</taxon>
        <taxon>Parkerioideae</taxon>
        <taxon>Ceratopteris</taxon>
    </lineage>
</organism>
<reference evidence="1" key="1">
    <citation type="submission" date="2021-08" db="EMBL/GenBank/DDBJ databases">
        <title>WGS assembly of Ceratopteris richardii.</title>
        <authorList>
            <person name="Marchant D.B."/>
            <person name="Chen G."/>
            <person name="Jenkins J."/>
            <person name="Shu S."/>
            <person name="Leebens-Mack J."/>
            <person name="Grimwood J."/>
            <person name="Schmutz J."/>
            <person name="Soltis P."/>
            <person name="Soltis D."/>
            <person name="Chen Z.-H."/>
        </authorList>
    </citation>
    <scope>NUCLEOTIDE SEQUENCE</scope>
    <source>
        <strain evidence="1">Whitten #5841</strain>
        <tissue evidence="1">Leaf</tissue>
    </source>
</reference>
<protein>
    <submittedName>
        <fullName evidence="1">Uncharacterized protein</fullName>
    </submittedName>
</protein>
<proteinExistence type="predicted"/>